<comment type="catalytic activity">
    <reaction evidence="3">
        <text>2 GTP = 3',3'-c-di-GMP + 2 diphosphate</text>
        <dbReference type="Rhea" id="RHEA:24898"/>
        <dbReference type="ChEBI" id="CHEBI:33019"/>
        <dbReference type="ChEBI" id="CHEBI:37565"/>
        <dbReference type="ChEBI" id="CHEBI:58805"/>
        <dbReference type="EC" id="2.7.7.65"/>
    </reaction>
</comment>
<evidence type="ECO:0000313" key="9">
    <source>
        <dbReference type="Proteomes" id="UP000198854"/>
    </source>
</evidence>
<dbReference type="OrthoDB" id="9812260at2"/>
<dbReference type="Pfam" id="PF00990">
    <property type="entry name" value="GGDEF"/>
    <property type="match status" value="1"/>
</dbReference>
<feature type="domain" description="Response regulatory" evidence="6">
    <location>
        <begin position="2"/>
        <end position="117"/>
    </location>
</feature>
<dbReference type="FunFam" id="3.30.70.270:FF:000001">
    <property type="entry name" value="Diguanylate cyclase domain protein"/>
    <property type="match status" value="1"/>
</dbReference>
<dbReference type="EC" id="2.7.7.65" evidence="2"/>
<evidence type="ECO:0000259" key="7">
    <source>
        <dbReference type="PROSITE" id="PS50887"/>
    </source>
</evidence>
<dbReference type="Proteomes" id="UP000198854">
    <property type="component" value="Unassembled WGS sequence"/>
</dbReference>
<organism evidence="8 9">
    <name type="scientific">Vibrio xiamenensis</name>
    <dbReference type="NCBI Taxonomy" id="861298"/>
    <lineage>
        <taxon>Bacteria</taxon>
        <taxon>Pseudomonadati</taxon>
        <taxon>Pseudomonadota</taxon>
        <taxon>Gammaproteobacteria</taxon>
        <taxon>Vibrionales</taxon>
        <taxon>Vibrionaceae</taxon>
        <taxon>Vibrio</taxon>
    </lineage>
</organism>
<dbReference type="Gene3D" id="3.30.70.270">
    <property type="match status" value="1"/>
</dbReference>
<gene>
    <name evidence="8" type="ORF">SAMN04488136_10634</name>
</gene>
<evidence type="ECO:0000256" key="1">
    <source>
        <dbReference type="ARBA" id="ARBA00001946"/>
    </source>
</evidence>
<dbReference type="GO" id="GO:0000160">
    <property type="term" value="P:phosphorelay signal transduction system"/>
    <property type="evidence" value="ECO:0007669"/>
    <property type="project" value="InterPro"/>
</dbReference>
<name>A0A1G7YUT1_9VIBR</name>
<comment type="cofactor">
    <cofactor evidence="1">
        <name>Mg(2+)</name>
        <dbReference type="ChEBI" id="CHEBI:18420"/>
    </cofactor>
</comment>
<dbReference type="InterPro" id="IPR050469">
    <property type="entry name" value="Diguanylate_Cyclase"/>
</dbReference>
<dbReference type="PROSITE" id="PS50887">
    <property type="entry name" value="GGDEF"/>
    <property type="match status" value="1"/>
</dbReference>
<evidence type="ECO:0000256" key="4">
    <source>
        <dbReference type="PROSITE-ProRule" id="PRU00169"/>
    </source>
</evidence>
<dbReference type="PANTHER" id="PTHR45138">
    <property type="entry name" value="REGULATORY COMPONENTS OF SENSORY TRANSDUCTION SYSTEM"/>
    <property type="match status" value="1"/>
</dbReference>
<dbReference type="Gene3D" id="3.40.50.2300">
    <property type="match status" value="1"/>
</dbReference>
<evidence type="ECO:0000256" key="5">
    <source>
        <dbReference type="SAM" id="Coils"/>
    </source>
</evidence>
<dbReference type="GO" id="GO:0052621">
    <property type="term" value="F:diguanylate cyclase activity"/>
    <property type="evidence" value="ECO:0007669"/>
    <property type="project" value="UniProtKB-EC"/>
</dbReference>
<dbReference type="GO" id="GO:0005886">
    <property type="term" value="C:plasma membrane"/>
    <property type="evidence" value="ECO:0007669"/>
    <property type="project" value="TreeGrafter"/>
</dbReference>
<keyword evidence="9" id="KW-1185">Reference proteome</keyword>
<dbReference type="SUPFAM" id="SSF55073">
    <property type="entry name" value="Nucleotide cyclase"/>
    <property type="match status" value="1"/>
</dbReference>
<dbReference type="InterPro" id="IPR011006">
    <property type="entry name" value="CheY-like_superfamily"/>
</dbReference>
<accession>A0A1G7YUT1</accession>
<sequence length="315" mass="35487">MRILLVDDVQMERMQLAIRLKQLGHTVEMASSGQQAMDIYGSFDPELVLLDVSMPGVDGFEVCRQIREQFADWIPIIFLSGHDQPEMIASAIEAGGDDYLVKPVDKIVLNSKLVAMQRIALMRRELKAKTAELAKLNNILQQQATEDSLTNLKNRRYTDNKLQELIALHGRHQFWLSLILIDVDNFKLFNDTYGHIAGDKCLVALSGLLLKLFVRSGEFVARYGGEEFVIVLPHSNLEQAQQQARRIQLAVAELDYSQNVNFTLPPVTLSQGVLSLVPSGSETVDQLYQDVDRAMYKAKKAGKNCFVVHSDEIRN</sequence>
<dbReference type="GO" id="GO:0043709">
    <property type="term" value="P:cell adhesion involved in single-species biofilm formation"/>
    <property type="evidence" value="ECO:0007669"/>
    <property type="project" value="TreeGrafter"/>
</dbReference>
<evidence type="ECO:0000259" key="6">
    <source>
        <dbReference type="PROSITE" id="PS50110"/>
    </source>
</evidence>
<evidence type="ECO:0000256" key="3">
    <source>
        <dbReference type="ARBA" id="ARBA00034247"/>
    </source>
</evidence>
<keyword evidence="4" id="KW-0597">Phosphoprotein</keyword>
<protein>
    <recommendedName>
        <fullName evidence="2">diguanylate cyclase</fullName>
        <ecNumber evidence="2">2.7.7.65</ecNumber>
    </recommendedName>
</protein>
<dbReference type="GO" id="GO:1902201">
    <property type="term" value="P:negative regulation of bacterial-type flagellum-dependent cell motility"/>
    <property type="evidence" value="ECO:0007669"/>
    <property type="project" value="TreeGrafter"/>
</dbReference>
<dbReference type="PROSITE" id="PS50110">
    <property type="entry name" value="RESPONSE_REGULATORY"/>
    <property type="match status" value="1"/>
</dbReference>
<keyword evidence="5" id="KW-0175">Coiled coil</keyword>
<dbReference type="InterPro" id="IPR043128">
    <property type="entry name" value="Rev_trsase/Diguanyl_cyclase"/>
</dbReference>
<dbReference type="RefSeq" id="WP_093271304.1">
    <property type="nucleotide sequence ID" value="NZ_FNDD01000006.1"/>
</dbReference>
<feature type="coiled-coil region" evidence="5">
    <location>
        <begin position="119"/>
        <end position="146"/>
    </location>
</feature>
<dbReference type="SMART" id="SM00448">
    <property type="entry name" value="REC"/>
    <property type="match status" value="1"/>
</dbReference>
<feature type="modified residue" description="4-aspartylphosphate" evidence="4">
    <location>
        <position position="51"/>
    </location>
</feature>
<feature type="domain" description="GGDEF" evidence="7">
    <location>
        <begin position="174"/>
        <end position="311"/>
    </location>
</feature>
<dbReference type="InterPro" id="IPR000160">
    <property type="entry name" value="GGDEF_dom"/>
</dbReference>
<proteinExistence type="predicted"/>
<evidence type="ECO:0000256" key="2">
    <source>
        <dbReference type="ARBA" id="ARBA00012528"/>
    </source>
</evidence>
<dbReference type="PANTHER" id="PTHR45138:SF9">
    <property type="entry name" value="DIGUANYLATE CYCLASE DGCM-RELATED"/>
    <property type="match status" value="1"/>
</dbReference>
<evidence type="ECO:0000313" key="8">
    <source>
        <dbReference type="EMBL" id="SDG99620.1"/>
    </source>
</evidence>
<reference evidence="8 9" key="1">
    <citation type="submission" date="2016-10" db="EMBL/GenBank/DDBJ databases">
        <authorList>
            <person name="de Groot N.N."/>
        </authorList>
    </citation>
    <scope>NUCLEOTIDE SEQUENCE [LARGE SCALE GENOMIC DNA]</scope>
    <source>
        <strain evidence="8 9">CGMCC 1.10228</strain>
    </source>
</reference>
<dbReference type="CDD" id="cd01949">
    <property type="entry name" value="GGDEF"/>
    <property type="match status" value="1"/>
</dbReference>
<dbReference type="SUPFAM" id="SSF52172">
    <property type="entry name" value="CheY-like"/>
    <property type="match status" value="1"/>
</dbReference>
<dbReference type="EMBL" id="FNDD01000006">
    <property type="protein sequence ID" value="SDG99620.1"/>
    <property type="molecule type" value="Genomic_DNA"/>
</dbReference>
<dbReference type="CDD" id="cd17546">
    <property type="entry name" value="REC_hyHK_CKI1_RcsC-like"/>
    <property type="match status" value="1"/>
</dbReference>
<dbReference type="NCBIfam" id="TIGR00254">
    <property type="entry name" value="GGDEF"/>
    <property type="match status" value="1"/>
</dbReference>
<dbReference type="STRING" id="861298.SAMN04488136_10634"/>
<dbReference type="InterPro" id="IPR001789">
    <property type="entry name" value="Sig_transdc_resp-reg_receiver"/>
</dbReference>
<dbReference type="SMART" id="SM00267">
    <property type="entry name" value="GGDEF"/>
    <property type="match status" value="1"/>
</dbReference>
<dbReference type="AlphaFoldDB" id="A0A1G7YUT1"/>
<dbReference type="InterPro" id="IPR029787">
    <property type="entry name" value="Nucleotide_cyclase"/>
</dbReference>
<dbReference type="Pfam" id="PF00072">
    <property type="entry name" value="Response_reg"/>
    <property type="match status" value="1"/>
</dbReference>